<dbReference type="EMBL" id="JACHFN010000014">
    <property type="protein sequence ID" value="MBB5235677.1"/>
    <property type="molecule type" value="Genomic_DNA"/>
</dbReference>
<evidence type="ECO:0000313" key="3">
    <source>
        <dbReference type="Proteomes" id="UP000525389"/>
    </source>
</evidence>
<evidence type="ECO:0000259" key="1">
    <source>
        <dbReference type="SMART" id="SM00327"/>
    </source>
</evidence>
<dbReference type="SMART" id="SM00327">
    <property type="entry name" value="VWA"/>
    <property type="match status" value="1"/>
</dbReference>
<dbReference type="InterPro" id="IPR002035">
    <property type="entry name" value="VWF_A"/>
</dbReference>
<proteinExistence type="predicted"/>
<keyword evidence="3" id="KW-1185">Reference proteome</keyword>
<gene>
    <name evidence="2" type="ORF">HNQ09_003135</name>
</gene>
<dbReference type="SUPFAM" id="SSF53300">
    <property type="entry name" value="vWA-like"/>
    <property type="match status" value="1"/>
</dbReference>
<organism evidence="2 3">
    <name type="scientific">Deinococcus budaensis</name>
    <dbReference type="NCBI Taxonomy" id="1665626"/>
    <lineage>
        <taxon>Bacteria</taxon>
        <taxon>Thermotogati</taxon>
        <taxon>Deinococcota</taxon>
        <taxon>Deinococci</taxon>
        <taxon>Deinococcales</taxon>
        <taxon>Deinococcaceae</taxon>
        <taxon>Deinococcus</taxon>
    </lineage>
</organism>
<comment type="caution">
    <text evidence="2">The sequence shown here is derived from an EMBL/GenBank/DDBJ whole genome shotgun (WGS) entry which is preliminary data.</text>
</comment>
<dbReference type="Pfam" id="PF13519">
    <property type="entry name" value="VWA_2"/>
    <property type="match status" value="1"/>
</dbReference>
<sequence>MPAAGGAMLSATEVTGMARITRYSKFEGELDQLDSSELMQMIQEALLGQGMNDPYDPDPNARPSMDDLFDAILEALADRGMIPEEQLLEAMQSDDVRETPLGQQIERLMDKLQQDGFIRKEFDEDPGQGGQGQSGESRFQLTDKSIDFLGYKSLRDLMGGLGRSSAGAHDTREYASGVEMTGELKNYEFGDTLNLDTTATLGNIMGKGFDQLEESDLVIRQAEYNSSAATIVLLDCSHSMILYGEDRFTPAKQVALALAHLIRTQYPGDTVKFVLFHDSAEEVPVAKLAQAQIGPYHTNTAGGLRLAQQLLKRENKDMKQIVMITDGKPSALTLPDGRIYKNAYGLDPYVLGATLREVANCRRSGIQVNTFMLARDPELVSFVRRVSEMTRGKAYFTTPQNIGQYVLMDFVTNKTKLVN</sequence>
<protein>
    <submittedName>
        <fullName evidence="2">Ca-activated chloride channel family protein</fullName>
    </submittedName>
</protein>
<dbReference type="CDD" id="cd00198">
    <property type="entry name" value="vWFA"/>
    <property type="match status" value="1"/>
</dbReference>
<feature type="domain" description="VWFA" evidence="1">
    <location>
        <begin position="227"/>
        <end position="410"/>
    </location>
</feature>
<reference evidence="2 3" key="1">
    <citation type="submission" date="2020-08" db="EMBL/GenBank/DDBJ databases">
        <title>Genomic Encyclopedia of Type Strains, Phase IV (KMG-IV): sequencing the most valuable type-strain genomes for metagenomic binning, comparative biology and taxonomic classification.</title>
        <authorList>
            <person name="Goeker M."/>
        </authorList>
    </citation>
    <scope>NUCLEOTIDE SEQUENCE [LARGE SCALE GENOMIC DNA]</scope>
    <source>
        <strain evidence="2 3">DSM 101791</strain>
    </source>
</reference>
<dbReference type="InterPro" id="IPR036465">
    <property type="entry name" value="vWFA_dom_sf"/>
</dbReference>
<evidence type="ECO:0000313" key="2">
    <source>
        <dbReference type="EMBL" id="MBB5235677.1"/>
    </source>
</evidence>
<dbReference type="Gene3D" id="3.40.50.410">
    <property type="entry name" value="von Willebrand factor, type A domain"/>
    <property type="match status" value="1"/>
</dbReference>
<name>A0A7W8GHC2_9DEIO</name>
<accession>A0A7W8GHC2</accession>
<dbReference type="AlphaFoldDB" id="A0A7W8GHC2"/>
<dbReference type="Proteomes" id="UP000525389">
    <property type="component" value="Unassembled WGS sequence"/>
</dbReference>